<reference evidence="2" key="1">
    <citation type="submission" date="2024-05" db="EMBL/GenBank/DDBJ databases">
        <authorList>
            <person name="Tikunov A.Y."/>
            <person name="Morozova V.V."/>
            <person name="Kozlova Y.N."/>
            <person name="Tikunova N.V."/>
            <person name="Babkin I.V."/>
        </authorList>
    </citation>
    <scope>NUCLEOTIDE SEQUENCE [LARGE SCALE GENOMIC DNA]</scope>
</reference>
<dbReference type="Proteomes" id="UP001305174">
    <property type="component" value="Segment"/>
</dbReference>
<sequence>MFDKVLTYTPSDVTIIICDFIVTGMVSCSLQWSAPPYKLVRGCRGINTRVGSKDLSATMNLEVLQTTVTNEVLFQLLYQDRRNQSARLDITIKDNSGDTILYSDSAYVASFPDMRYSDSFDNRNWKIEMLNVRDGQISSNDKGGLDVFGEGGIARRVTDLIF</sequence>
<evidence type="ECO:0000313" key="2">
    <source>
        <dbReference type="Proteomes" id="UP001305174"/>
    </source>
</evidence>
<accession>A0AAX4G6E4</accession>
<name>A0AAX4G6E4_9CAUD</name>
<organism evidence="1 2">
    <name type="scientific">Pseudomonas phage vB_PseuGesM_254</name>
    <dbReference type="NCBI Taxonomy" id="3092638"/>
    <lineage>
        <taxon>Viruses</taxon>
        <taxon>Duplodnaviria</taxon>
        <taxon>Heunggongvirae</taxon>
        <taxon>Uroviricota</taxon>
        <taxon>Caudoviricetes</taxon>
        <taxon>Vandenendeviridae</taxon>
        <taxon>Chemalvirus</taxon>
        <taxon>Chemalvirus PseuGes254</taxon>
    </lineage>
</organism>
<evidence type="ECO:0000313" key="1">
    <source>
        <dbReference type="EMBL" id="WOZ57484.1"/>
    </source>
</evidence>
<dbReference type="EMBL" id="OR575930">
    <property type="protein sequence ID" value="WOZ57484.1"/>
    <property type="molecule type" value="Genomic_DNA"/>
</dbReference>
<keyword evidence="2" id="KW-1185">Reference proteome</keyword>
<proteinExistence type="predicted"/>
<protein>
    <submittedName>
        <fullName evidence="1">Baseplate protein</fullName>
    </submittedName>
</protein>